<dbReference type="InterPro" id="IPR051534">
    <property type="entry name" value="CBASS_pafABC_assoc_protein"/>
</dbReference>
<evidence type="ECO:0000313" key="2">
    <source>
        <dbReference type="EMBL" id="PQL25101.1"/>
    </source>
</evidence>
<organism evidence="2 3">
    <name type="scientific">Veillonella tobetsuensis</name>
    <dbReference type="NCBI Taxonomy" id="1110546"/>
    <lineage>
        <taxon>Bacteria</taxon>
        <taxon>Bacillati</taxon>
        <taxon>Bacillota</taxon>
        <taxon>Negativicutes</taxon>
        <taxon>Veillonellales</taxon>
        <taxon>Veillonellaceae</taxon>
        <taxon>Veillonella</taxon>
    </lineage>
</organism>
<feature type="domain" description="WYL" evidence="1">
    <location>
        <begin position="148"/>
        <end position="225"/>
    </location>
</feature>
<dbReference type="InterPro" id="IPR026881">
    <property type="entry name" value="WYL_dom"/>
</dbReference>
<evidence type="ECO:0000259" key="1">
    <source>
        <dbReference type="Pfam" id="PF13280"/>
    </source>
</evidence>
<dbReference type="EMBL" id="PPDF01000008">
    <property type="protein sequence ID" value="PQL25101.1"/>
    <property type="molecule type" value="Genomic_DNA"/>
</dbReference>
<protein>
    <submittedName>
        <fullName evidence="2">WYL domain-containing protein</fullName>
    </submittedName>
</protein>
<dbReference type="PANTHER" id="PTHR34580:SF1">
    <property type="entry name" value="PROTEIN PAFC"/>
    <property type="match status" value="1"/>
</dbReference>
<evidence type="ECO:0000313" key="3">
    <source>
        <dbReference type="Proteomes" id="UP000238877"/>
    </source>
</evidence>
<accession>A0A2S7ZPD7</accession>
<dbReference type="AlphaFoldDB" id="A0A2S7ZPD7"/>
<dbReference type="Pfam" id="PF13280">
    <property type="entry name" value="WYL"/>
    <property type="match status" value="1"/>
</dbReference>
<dbReference type="Proteomes" id="UP000238877">
    <property type="component" value="Unassembled WGS sequence"/>
</dbReference>
<gene>
    <name evidence="2" type="ORF">VTHSUH11_03150</name>
</gene>
<dbReference type="PROSITE" id="PS52050">
    <property type="entry name" value="WYL"/>
    <property type="match status" value="1"/>
</dbReference>
<dbReference type="STRING" id="1110546.GCA_001078375_01603"/>
<reference evidence="2 3" key="1">
    <citation type="submission" date="2018-01" db="EMBL/GenBank/DDBJ databases">
        <title>Draft genome sequences of clinical isolates and type strains of oral Veillonella including Veillonella infantum sp., nov.</title>
        <authorList>
            <person name="Mashima I."/>
            <person name="Liao Y.-C."/>
            <person name="Sabharwal A."/>
            <person name="Haase E.M."/>
            <person name="Nakazawa F."/>
            <person name="Scannapieco F.A."/>
        </authorList>
    </citation>
    <scope>NUCLEOTIDE SEQUENCE [LARGE SCALE GENOMIC DNA]</scope>
    <source>
        <strain evidence="2 3">Y6</strain>
    </source>
</reference>
<sequence>MASKKAVLVYILEILRDETDANHTLSQEEIRSILAKKYELTVDRKTLGRHLNDLYESDNFNIKCEESALGADGSIRRTNFYMIHPFEEAELHLLIDGLLASRHINSNQRQDLINKVSSLGSRYFKSHGGQINSTSGYLMRSQELFLNIDLIEKAVTEGRKISLVYYQPDVDKKLHPNLDATGNERNYIFNPYQLVASRGQYYLVGNHDNHDDMSTLRVDRIGQINVLDIRRKPLRDIQGYHNQNTFNVQQYMNEHIYMFGGESVTVSFEAKRSIVNQILDWFDGNVTFTKVTDHKVECRVHVNREAFKYWALQYMQSVKVLSPSSLVFDVREAIRDGLAQYV</sequence>
<name>A0A2S7ZPD7_9FIRM</name>
<dbReference type="RefSeq" id="WP_105092624.1">
    <property type="nucleotide sequence ID" value="NZ_PPDF01000008.1"/>
</dbReference>
<dbReference type="PANTHER" id="PTHR34580">
    <property type="match status" value="1"/>
</dbReference>
<proteinExistence type="predicted"/>
<comment type="caution">
    <text evidence="2">The sequence shown here is derived from an EMBL/GenBank/DDBJ whole genome shotgun (WGS) entry which is preliminary data.</text>
</comment>